<dbReference type="Gene3D" id="3.40.50.720">
    <property type="entry name" value="NAD(P)-binding Rossmann-like Domain"/>
    <property type="match status" value="1"/>
</dbReference>
<dbReference type="Pfam" id="PF13561">
    <property type="entry name" value="adh_short_C2"/>
    <property type="match status" value="1"/>
</dbReference>
<evidence type="ECO:0000313" key="4">
    <source>
        <dbReference type="EMBL" id="ACU75680.1"/>
    </source>
</evidence>
<organism evidence="4 5">
    <name type="scientific">Catenulispora acidiphila (strain DSM 44928 / JCM 14897 / NBRC 102108 / NRRL B-24433 / ID139908)</name>
    <dbReference type="NCBI Taxonomy" id="479433"/>
    <lineage>
        <taxon>Bacteria</taxon>
        <taxon>Bacillati</taxon>
        <taxon>Actinomycetota</taxon>
        <taxon>Actinomycetes</taxon>
        <taxon>Catenulisporales</taxon>
        <taxon>Catenulisporaceae</taxon>
        <taxon>Catenulispora</taxon>
    </lineage>
</organism>
<dbReference type="SMART" id="SM00822">
    <property type="entry name" value="PKS_KR"/>
    <property type="match status" value="1"/>
</dbReference>
<keyword evidence="2" id="KW-0560">Oxidoreductase</keyword>
<accession>C7Q1X9</accession>
<evidence type="ECO:0000313" key="5">
    <source>
        <dbReference type="Proteomes" id="UP000000851"/>
    </source>
</evidence>
<dbReference type="KEGG" id="cai:Caci_6839"/>
<dbReference type="FunFam" id="3.40.50.720:FF:000084">
    <property type="entry name" value="Short-chain dehydrogenase reductase"/>
    <property type="match status" value="1"/>
</dbReference>
<protein>
    <submittedName>
        <fullName evidence="4">Short-chain dehydrogenase/reductase SDR</fullName>
    </submittedName>
</protein>
<dbReference type="EMBL" id="CP001700">
    <property type="protein sequence ID" value="ACU75680.1"/>
    <property type="molecule type" value="Genomic_DNA"/>
</dbReference>
<dbReference type="InterPro" id="IPR036291">
    <property type="entry name" value="NAD(P)-bd_dom_sf"/>
</dbReference>
<dbReference type="STRING" id="479433.Caci_6839"/>
<dbReference type="InterPro" id="IPR002347">
    <property type="entry name" value="SDR_fam"/>
</dbReference>
<evidence type="ECO:0000256" key="1">
    <source>
        <dbReference type="ARBA" id="ARBA00006484"/>
    </source>
</evidence>
<dbReference type="GO" id="GO:0016491">
    <property type="term" value="F:oxidoreductase activity"/>
    <property type="evidence" value="ECO:0007669"/>
    <property type="project" value="UniProtKB-KW"/>
</dbReference>
<evidence type="ECO:0000259" key="3">
    <source>
        <dbReference type="SMART" id="SM00822"/>
    </source>
</evidence>
<dbReference type="SUPFAM" id="SSF51735">
    <property type="entry name" value="NAD(P)-binding Rossmann-fold domains"/>
    <property type="match status" value="1"/>
</dbReference>
<dbReference type="AlphaFoldDB" id="C7Q1X9"/>
<evidence type="ECO:0000256" key="2">
    <source>
        <dbReference type="ARBA" id="ARBA00023002"/>
    </source>
</evidence>
<dbReference type="Proteomes" id="UP000000851">
    <property type="component" value="Chromosome"/>
</dbReference>
<feature type="domain" description="Ketoreductase" evidence="3">
    <location>
        <begin position="14"/>
        <end position="198"/>
    </location>
</feature>
<sequence>MMNDVADSTDVAGTVALVTGGSRGIGAAIARKLASHGAAVALTYVQAAEQAKEVVAQIEAGGGRAIAIQADLTLPDAAVQAVEQTVRDLGGLDILVNNAGFLTYGPLDEVTETELDRVLAVDVRSVFLASQAAARHMREGGRVISIGSCFNGHVPAENFVLQAMAKSALVGLTKGLARELGSRGITATVVDPGPIDTDMNPEDGDSADFQRSLTALGRYGAAEDIANAVAYLAGPGGRYITGTALAVDGGYTV</sequence>
<dbReference type="PRINTS" id="PR00080">
    <property type="entry name" value="SDRFAMILY"/>
</dbReference>
<dbReference type="PANTHER" id="PTHR43639:SF1">
    <property type="entry name" value="SHORT-CHAIN DEHYDROGENASE_REDUCTASE FAMILY PROTEIN"/>
    <property type="match status" value="1"/>
</dbReference>
<dbReference type="PANTHER" id="PTHR43639">
    <property type="entry name" value="OXIDOREDUCTASE, SHORT-CHAIN DEHYDROGENASE/REDUCTASE FAMILY (AFU_ORTHOLOGUE AFUA_5G02870)"/>
    <property type="match status" value="1"/>
</dbReference>
<keyword evidence="5" id="KW-1185">Reference proteome</keyword>
<reference evidence="4 5" key="1">
    <citation type="journal article" date="2009" name="Stand. Genomic Sci.">
        <title>Complete genome sequence of Catenulispora acidiphila type strain (ID 139908).</title>
        <authorList>
            <person name="Copeland A."/>
            <person name="Lapidus A."/>
            <person name="Glavina Del Rio T."/>
            <person name="Nolan M."/>
            <person name="Lucas S."/>
            <person name="Chen F."/>
            <person name="Tice H."/>
            <person name="Cheng J.F."/>
            <person name="Bruce D."/>
            <person name="Goodwin L."/>
            <person name="Pitluck S."/>
            <person name="Mikhailova N."/>
            <person name="Pati A."/>
            <person name="Ivanova N."/>
            <person name="Mavromatis K."/>
            <person name="Chen A."/>
            <person name="Palaniappan K."/>
            <person name="Chain P."/>
            <person name="Land M."/>
            <person name="Hauser L."/>
            <person name="Chang Y.J."/>
            <person name="Jeffries C.D."/>
            <person name="Chertkov O."/>
            <person name="Brettin T."/>
            <person name="Detter J.C."/>
            <person name="Han C."/>
            <person name="Ali Z."/>
            <person name="Tindall B.J."/>
            <person name="Goker M."/>
            <person name="Bristow J."/>
            <person name="Eisen J.A."/>
            <person name="Markowitz V."/>
            <person name="Hugenholtz P."/>
            <person name="Kyrpides N.C."/>
            <person name="Klenk H.P."/>
        </authorList>
    </citation>
    <scope>NUCLEOTIDE SEQUENCE [LARGE SCALE GENOMIC DNA]</scope>
    <source>
        <strain evidence="5">DSM 44928 / JCM 14897 / NBRC 102108 / NRRL B-24433 / ID139908</strain>
    </source>
</reference>
<comment type="similarity">
    <text evidence="1">Belongs to the short-chain dehydrogenases/reductases (SDR) family.</text>
</comment>
<dbReference type="eggNOG" id="COG1028">
    <property type="taxonomic scope" value="Bacteria"/>
</dbReference>
<gene>
    <name evidence="4" type="ordered locus">Caci_6839</name>
</gene>
<dbReference type="HOGENOM" id="CLU_010194_1_3_11"/>
<dbReference type="PRINTS" id="PR00081">
    <property type="entry name" value="GDHRDH"/>
</dbReference>
<dbReference type="InParanoid" id="C7Q1X9"/>
<dbReference type="InterPro" id="IPR057326">
    <property type="entry name" value="KR_dom"/>
</dbReference>
<name>C7Q1X9_CATAD</name>
<proteinExistence type="inferred from homology"/>